<evidence type="ECO:0000259" key="2">
    <source>
        <dbReference type="PROSITE" id="PS50093"/>
    </source>
</evidence>
<feature type="domain" description="PKD" evidence="2">
    <location>
        <begin position="183"/>
        <end position="234"/>
    </location>
</feature>
<dbReference type="EMBL" id="SOHE01000083">
    <property type="protein sequence ID" value="TFD45661.1"/>
    <property type="molecule type" value="Genomic_DNA"/>
</dbReference>
<proteinExistence type="predicted"/>
<reference evidence="3 4" key="1">
    <citation type="submission" date="2019-03" db="EMBL/GenBank/DDBJ databases">
        <title>Genomics of glacier-inhabiting Cryobacterium strains.</title>
        <authorList>
            <person name="Liu Q."/>
            <person name="Xin Y.-H."/>
        </authorList>
    </citation>
    <scope>NUCLEOTIDE SEQUENCE [LARGE SCALE GENOMIC DNA]</scope>
    <source>
        <strain evidence="3 4">Hh14</strain>
    </source>
</reference>
<dbReference type="Pfam" id="PF00801">
    <property type="entry name" value="PKD"/>
    <property type="match status" value="1"/>
</dbReference>
<dbReference type="RefSeq" id="WP_134521022.1">
    <property type="nucleotide sequence ID" value="NZ_SOHE01000083.1"/>
</dbReference>
<feature type="region of interest" description="Disordered" evidence="1">
    <location>
        <begin position="58"/>
        <end position="95"/>
    </location>
</feature>
<evidence type="ECO:0000313" key="3">
    <source>
        <dbReference type="EMBL" id="TFD45661.1"/>
    </source>
</evidence>
<dbReference type="SUPFAM" id="SSF49299">
    <property type="entry name" value="PKD domain"/>
    <property type="match status" value="1"/>
</dbReference>
<name>A0A4R8ZTW9_9MICO</name>
<dbReference type="InterPro" id="IPR013783">
    <property type="entry name" value="Ig-like_fold"/>
</dbReference>
<evidence type="ECO:0000313" key="4">
    <source>
        <dbReference type="Proteomes" id="UP000297447"/>
    </source>
</evidence>
<dbReference type="InterPro" id="IPR000601">
    <property type="entry name" value="PKD_dom"/>
</dbReference>
<accession>A0A4R8ZTW9</accession>
<keyword evidence="4" id="KW-1185">Reference proteome</keyword>
<dbReference type="OrthoDB" id="5192284at2"/>
<dbReference type="InterPro" id="IPR035986">
    <property type="entry name" value="PKD_dom_sf"/>
</dbReference>
<comment type="caution">
    <text evidence="3">The sequence shown here is derived from an EMBL/GenBank/DDBJ whole genome shotgun (WGS) entry which is preliminary data.</text>
</comment>
<protein>
    <recommendedName>
        <fullName evidence="2">PKD domain-containing protein</fullName>
    </recommendedName>
</protein>
<dbReference type="Gene3D" id="2.60.40.10">
    <property type="entry name" value="Immunoglobulins"/>
    <property type="match status" value="1"/>
</dbReference>
<organism evidence="3 4">
    <name type="scientific">Cryobacterium frigoriphilum</name>
    <dbReference type="NCBI Taxonomy" id="1259150"/>
    <lineage>
        <taxon>Bacteria</taxon>
        <taxon>Bacillati</taxon>
        <taxon>Actinomycetota</taxon>
        <taxon>Actinomycetes</taxon>
        <taxon>Micrococcales</taxon>
        <taxon>Microbacteriaceae</taxon>
        <taxon>Cryobacterium</taxon>
    </lineage>
</organism>
<dbReference type="PROSITE" id="PS50093">
    <property type="entry name" value="PKD"/>
    <property type="match status" value="1"/>
</dbReference>
<dbReference type="Proteomes" id="UP000297447">
    <property type="component" value="Unassembled WGS sequence"/>
</dbReference>
<dbReference type="GO" id="GO:0005975">
    <property type="term" value="P:carbohydrate metabolic process"/>
    <property type="evidence" value="ECO:0007669"/>
    <property type="project" value="UniProtKB-ARBA"/>
</dbReference>
<sequence length="286" mass="29556">MLRTVLVVIFSAIVSTSGVTVLGSTLLPECALADYQLGICPRISGQIAEDSVVLRGDDSTSVSHGANGANGADEGDSGDAADGGSAQSSKTGGRVDMGGDYTADFYVLPLPLDCGSTPVDDACQVSTTVTVSDLVSFTPTVPVQVMQPAGWAVRGMPANFIATASVHVQSGNLLGLPAEVRFTPVSYRWDYGDGTSGSATTGGAVWRDYTAEFTDTDTTHSYEAVGRYTSTVTVDYRAEYRFAGSTWLTVAGLVPATGNALSVVVGRIRTALVAENCLQNPDGVGC</sequence>
<evidence type="ECO:0000256" key="1">
    <source>
        <dbReference type="SAM" id="MobiDB-lite"/>
    </source>
</evidence>
<gene>
    <name evidence="3" type="ORF">E3T55_18560</name>
</gene>
<dbReference type="AlphaFoldDB" id="A0A4R8ZTW9"/>